<reference evidence="3" key="1">
    <citation type="submission" date="2003-08" db="EMBL/GenBank/DDBJ databases">
        <authorList>
            <person name="Birren B."/>
            <person name="Nusbaum C."/>
            <person name="Abebe A."/>
            <person name="Abouelleil A."/>
            <person name="Adekoya E."/>
            <person name="Ait-zahra M."/>
            <person name="Allen N."/>
            <person name="Allen T."/>
            <person name="An P."/>
            <person name="Anderson M."/>
            <person name="Anderson S."/>
            <person name="Arachchi H."/>
            <person name="Armbruster J."/>
            <person name="Bachantsang P."/>
            <person name="Baldwin J."/>
            <person name="Barry A."/>
            <person name="Bayul T."/>
            <person name="Blitshsteyn B."/>
            <person name="Bloom T."/>
            <person name="Blye J."/>
            <person name="Boguslavskiy L."/>
            <person name="Borowsky M."/>
            <person name="Boukhgalter B."/>
            <person name="Brunache A."/>
            <person name="Butler J."/>
            <person name="Calixte N."/>
            <person name="Calvo S."/>
            <person name="Camarata J."/>
            <person name="Campo K."/>
            <person name="Chang J."/>
            <person name="Cheshatsang Y."/>
            <person name="Citroen M."/>
            <person name="Collymore A."/>
            <person name="Considine T."/>
            <person name="Cook A."/>
            <person name="Cooke P."/>
            <person name="Corum B."/>
            <person name="Cuomo C."/>
            <person name="David R."/>
            <person name="Dawoe T."/>
            <person name="Degray S."/>
            <person name="Dodge S."/>
            <person name="Dooley K."/>
            <person name="Dorje P."/>
            <person name="Dorjee K."/>
            <person name="Dorris L."/>
            <person name="Duffey N."/>
            <person name="Dupes A."/>
            <person name="Elkins T."/>
            <person name="Engels R."/>
            <person name="Erickson J."/>
            <person name="Farina A."/>
            <person name="Faro S."/>
            <person name="Ferreira P."/>
            <person name="Fischer H."/>
            <person name="Fitzgerald M."/>
            <person name="Foley K."/>
            <person name="Gage D."/>
            <person name="Galagan J."/>
            <person name="Gearin G."/>
            <person name="Gnerre S."/>
            <person name="Gnirke A."/>
            <person name="Goyette A."/>
            <person name="Graham J."/>
            <person name="Grandbois E."/>
            <person name="Gyaltsen K."/>
            <person name="Hafez N."/>
            <person name="Hagopian D."/>
            <person name="Hagos B."/>
            <person name="Hall J."/>
            <person name="Hatcher B."/>
            <person name="Heller A."/>
            <person name="Higgins H."/>
            <person name="Honan T."/>
            <person name="Horn A."/>
            <person name="Houde N."/>
            <person name="Hughes L."/>
            <person name="Hulme W."/>
            <person name="Husby E."/>
            <person name="Iliev I."/>
            <person name="Jaffe D."/>
            <person name="Jones C."/>
            <person name="Kamal M."/>
            <person name="Kamat A."/>
            <person name="Kamvysselis M."/>
            <person name="Karlsson E."/>
            <person name="Kells C."/>
            <person name="Kieu A."/>
            <person name="Kisner P."/>
            <person name="Kodira C."/>
            <person name="Kulbokas E."/>
            <person name="Labutti K."/>
            <person name="Lama D."/>
            <person name="Landers T."/>
            <person name="Leger J."/>
            <person name="Levine S."/>
            <person name="Lewis D."/>
            <person name="Lewis T."/>
            <person name="Lindblad-toh K."/>
            <person name="Liu X."/>
            <person name="Lokyitsang T."/>
            <person name="Lokyitsang Y."/>
            <person name="Lucien O."/>
            <person name="Lui A."/>
            <person name="Ma L.J."/>
            <person name="Mabbitt R."/>
            <person name="Macdonald J."/>
            <person name="Maclean C."/>
            <person name="Major J."/>
            <person name="Manning J."/>
            <person name="Marabella R."/>
            <person name="Maru K."/>
            <person name="Matthews C."/>
            <person name="Mauceli E."/>
            <person name="Mccarthy M."/>
            <person name="Mcdonough S."/>
            <person name="Mcghee T."/>
            <person name="Meldrim J."/>
            <person name="Meneus L."/>
            <person name="Mesirov J."/>
            <person name="Mihalev A."/>
            <person name="Mihova T."/>
            <person name="Mikkelsen T."/>
            <person name="Mlenga V."/>
            <person name="Moru K."/>
            <person name="Mozes J."/>
            <person name="Mulrain L."/>
            <person name="Munson G."/>
            <person name="Naylor J."/>
            <person name="Newes C."/>
            <person name="Nguyen C."/>
            <person name="Nguyen N."/>
            <person name="Nguyen T."/>
            <person name="Nicol R."/>
            <person name="Nielsen C."/>
            <person name="Nizzari M."/>
            <person name="Norbu C."/>
            <person name="Norbu N."/>
            <person name="O'donnell P."/>
            <person name="Okoawo O."/>
            <person name="O'leary S."/>
            <person name="Omotosho B."/>
            <person name="O'neill K."/>
            <person name="Osman S."/>
            <person name="Parker S."/>
            <person name="Perrin D."/>
            <person name="Phunkhang P."/>
            <person name="Piqani B."/>
            <person name="Purcell S."/>
            <person name="Rachupka T."/>
            <person name="Ramasamy U."/>
            <person name="Rameau R."/>
            <person name="Ray V."/>
            <person name="Raymond C."/>
            <person name="Retta R."/>
            <person name="Richardson S."/>
            <person name="Rise C."/>
            <person name="Rodriguez J."/>
            <person name="Rogers J."/>
            <person name="Rogov P."/>
            <person name="Rutman M."/>
            <person name="Schupbach R."/>
            <person name="Seaman C."/>
            <person name="Settipalli S."/>
            <person name="Sharpe T."/>
            <person name="Sheridan J."/>
            <person name="Sherpa N."/>
            <person name="Shi J."/>
            <person name="Smirnov S."/>
            <person name="Smith C."/>
            <person name="Sougnez C."/>
            <person name="Spencer B."/>
            <person name="Stalker J."/>
            <person name="Stange-thomann N."/>
            <person name="Stavropoulos S."/>
            <person name="Stetson K."/>
            <person name="Stone C."/>
            <person name="Stone S."/>
            <person name="Stubbs M."/>
            <person name="Talamas J."/>
            <person name="Tchuinga P."/>
            <person name="Tenzing P."/>
            <person name="Tesfaye S."/>
            <person name="Theodore J."/>
            <person name="Thoulutsang Y."/>
            <person name="Topham K."/>
            <person name="Towey S."/>
            <person name="Tsamla T."/>
            <person name="Tsomo N."/>
            <person name="Vallee D."/>
            <person name="Vassiliev H."/>
            <person name="Venkataraman V."/>
            <person name="Vinson J."/>
            <person name="Vo A."/>
            <person name="Wade C."/>
            <person name="Wang S."/>
            <person name="Wangchuk T."/>
            <person name="Wangdi T."/>
            <person name="Whittaker C."/>
            <person name="Wilkinson J."/>
            <person name="Wu Y."/>
            <person name="Wyman D."/>
            <person name="Yadav S."/>
            <person name="Yang S."/>
            <person name="Yang X."/>
            <person name="Yeager S."/>
            <person name="Yee E."/>
            <person name="Young G."/>
            <person name="Zainoun J."/>
            <person name="Zembeck L."/>
            <person name="Zimmer A."/>
            <person name="Zody M."/>
            <person name="Lander E."/>
        </authorList>
    </citation>
    <scope>NUCLEOTIDE SEQUENCE [LARGE SCALE GENOMIC DNA]</scope>
</reference>
<feature type="compositionally biased region" description="Polar residues" evidence="1">
    <location>
        <begin position="1"/>
        <end position="30"/>
    </location>
</feature>
<reference evidence="2" key="3">
    <citation type="submission" date="2025-09" db="UniProtKB">
        <authorList>
            <consortium name="Ensembl"/>
        </authorList>
    </citation>
    <scope>IDENTIFICATION</scope>
</reference>
<name>H2Z8J4_CIOSA</name>
<dbReference type="Proteomes" id="UP000007875">
    <property type="component" value="Unassembled WGS sequence"/>
</dbReference>
<feature type="region of interest" description="Disordered" evidence="1">
    <location>
        <begin position="1"/>
        <end position="45"/>
    </location>
</feature>
<evidence type="ECO:0000256" key="1">
    <source>
        <dbReference type="SAM" id="MobiDB-lite"/>
    </source>
</evidence>
<dbReference type="AlphaFoldDB" id="H2Z8J4"/>
<protein>
    <submittedName>
        <fullName evidence="2">Uncharacterized protein</fullName>
    </submittedName>
</protein>
<evidence type="ECO:0000313" key="3">
    <source>
        <dbReference type="Proteomes" id="UP000007875"/>
    </source>
</evidence>
<dbReference type="HOGENOM" id="CLU_3210012_0_0_1"/>
<organism evidence="2 3">
    <name type="scientific">Ciona savignyi</name>
    <name type="common">Pacific transparent sea squirt</name>
    <dbReference type="NCBI Taxonomy" id="51511"/>
    <lineage>
        <taxon>Eukaryota</taxon>
        <taxon>Metazoa</taxon>
        <taxon>Chordata</taxon>
        <taxon>Tunicata</taxon>
        <taxon>Ascidiacea</taxon>
        <taxon>Phlebobranchia</taxon>
        <taxon>Cionidae</taxon>
        <taxon>Ciona</taxon>
    </lineage>
</organism>
<reference evidence="2" key="2">
    <citation type="submission" date="2025-08" db="UniProtKB">
        <authorList>
            <consortium name="Ensembl"/>
        </authorList>
    </citation>
    <scope>IDENTIFICATION</scope>
</reference>
<proteinExistence type="predicted"/>
<evidence type="ECO:0000313" key="2">
    <source>
        <dbReference type="Ensembl" id="ENSCSAVP00000013906.1"/>
    </source>
</evidence>
<dbReference type="InParanoid" id="H2Z8J4"/>
<sequence length="45" mass="4914">NPSTNPPTQFSTTKPTTQNPDTLPSNSHPRNISLEPRCTDSNNCC</sequence>
<dbReference type="Ensembl" id="ENSCSAVT00000014066.1">
    <property type="protein sequence ID" value="ENSCSAVP00000013906.1"/>
    <property type="gene ID" value="ENSCSAVG00000008150.1"/>
</dbReference>
<keyword evidence="3" id="KW-1185">Reference proteome</keyword>
<accession>H2Z8J4</accession>